<evidence type="ECO:0000313" key="2">
    <source>
        <dbReference type="Proteomes" id="UP000427842"/>
    </source>
</evidence>
<protein>
    <recommendedName>
        <fullName evidence="3">Transposase</fullName>
    </recommendedName>
</protein>
<accession>A0ABQ6VXW0</accession>
<evidence type="ECO:0000313" key="1">
    <source>
        <dbReference type="EMBL" id="KAB8124968.1"/>
    </source>
</evidence>
<dbReference type="EMBL" id="QYAZ01000001">
    <property type="protein sequence ID" value="KAB8124968.1"/>
    <property type="molecule type" value="Genomic_DNA"/>
</dbReference>
<keyword evidence="2" id="KW-1185">Reference proteome</keyword>
<gene>
    <name evidence="1" type="ORF">D3W54_13040</name>
</gene>
<comment type="caution">
    <text evidence="1">The sequence shown here is derived from an EMBL/GenBank/DDBJ whole genome shotgun (WGS) entry which is preliminary data.</text>
</comment>
<evidence type="ECO:0008006" key="3">
    <source>
        <dbReference type="Google" id="ProtNLM"/>
    </source>
</evidence>
<reference evidence="1 2" key="1">
    <citation type="submission" date="2018-09" db="EMBL/GenBank/DDBJ databases">
        <title>Genome sequence and characterization of the bcs clusters for the production of nanocellulose from the low pH resistant strain Komagataeibacter medellinensis ID13488.</title>
        <authorList>
            <person name="Hernandez-Arriaga A.M."/>
            <person name="Del Cerro C."/>
            <person name="Urbina L."/>
            <person name="Eceiza A."/>
            <person name="Retegi A."/>
            <person name="Prieto M.A."/>
        </authorList>
    </citation>
    <scope>NUCLEOTIDE SEQUENCE [LARGE SCALE GENOMIC DNA]</scope>
    <source>
        <strain evidence="1 2">ID13488</strain>
    </source>
</reference>
<organism evidence="1 2">
    <name type="scientific">Komagataeibacter medellinensis</name>
    <dbReference type="NCBI Taxonomy" id="1177712"/>
    <lineage>
        <taxon>Bacteria</taxon>
        <taxon>Pseudomonadati</taxon>
        <taxon>Pseudomonadota</taxon>
        <taxon>Alphaproteobacteria</taxon>
        <taxon>Acetobacterales</taxon>
        <taxon>Acetobacteraceae</taxon>
        <taxon>Komagataeibacter</taxon>
    </lineage>
</organism>
<sequence>MKRHDVYPAHAQHGASHHPAVLPGGASLYLTPCIARNMRQSIKTFLVRLFQKSFSQRRLLRKRQHPETLILFNQVIILEQPLAWPHSIFAGQPC</sequence>
<proteinExistence type="predicted"/>
<dbReference type="Proteomes" id="UP000427842">
    <property type="component" value="Unassembled WGS sequence"/>
</dbReference>
<name>A0ABQ6VXW0_9PROT</name>